<accession>A0A7S1P230</accession>
<dbReference type="AlphaFoldDB" id="A0A7S1P230"/>
<protein>
    <submittedName>
        <fullName evidence="1">Uncharacterized protein</fullName>
    </submittedName>
</protein>
<name>A0A7S1P230_9ALVE</name>
<evidence type="ECO:0000313" key="1">
    <source>
        <dbReference type="EMBL" id="CAD9054735.1"/>
    </source>
</evidence>
<dbReference type="EMBL" id="HBGB01016874">
    <property type="protein sequence ID" value="CAD9054735.1"/>
    <property type="molecule type" value="Transcribed_RNA"/>
</dbReference>
<reference evidence="1" key="1">
    <citation type="submission" date="2021-01" db="EMBL/GenBank/DDBJ databases">
        <authorList>
            <person name="Corre E."/>
            <person name="Pelletier E."/>
            <person name="Niang G."/>
            <person name="Scheremetjew M."/>
            <person name="Finn R."/>
            <person name="Kale V."/>
            <person name="Holt S."/>
            <person name="Cochrane G."/>
            <person name="Meng A."/>
            <person name="Brown T."/>
            <person name="Cohen L."/>
        </authorList>
    </citation>
    <scope>NUCLEOTIDE SEQUENCE</scope>
    <source>
        <strain evidence="1">CCMP3346</strain>
    </source>
</reference>
<sequence length="115" mass="13291">MTCTVAHPVCGHRLPFYCLPPPFHVVLRAVEAAIHDVLGTEANDDINSVLFPQNLVMRDHMTLQRMMVRDEWRQEIEWERACVCGETNAPHEGVWCVVERDGLWSLNHRRMGGWV</sequence>
<gene>
    <name evidence="1" type="ORF">VBRA1451_LOCUS9800</name>
</gene>
<proteinExistence type="predicted"/>
<organism evidence="1">
    <name type="scientific">Vitrella brassicaformis</name>
    <dbReference type="NCBI Taxonomy" id="1169539"/>
    <lineage>
        <taxon>Eukaryota</taxon>
        <taxon>Sar</taxon>
        <taxon>Alveolata</taxon>
        <taxon>Colpodellida</taxon>
        <taxon>Vitrellaceae</taxon>
        <taxon>Vitrella</taxon>
    </lineage>
</organism>